<name>A0ABS3JWL1_9HYPH</name>
<keyword evidence="3" id="KW-1185">Reference proteome</keyword>
<dbReference type="RefSeq" id="WP_207487960.1">
    <property type="nucleotide sequence ID" value="NZ_JADIJS010000001.1"/>
</dbReference>
<organism evidence="2 3">
    <name type="scientific">Brucella pituitosa</name>
    <dbReference type="NCBI Taxonomy" id="571256"/>
    <lineage>
        <taxon>Bacteria</taxon>
        <taxon>Pseudomonadati</taxon>
        <taxon>Pseudomonadota</taxon>
        <taxon>Alphaproteobacteria</taxon>
        <taxon>Hyphomicrobiales</taxon>
        <taxon>Brucellaceae</taxon>
        <taxon>Brucella/Ochrobactrum group</taxon>
        <taxon>Brucella</taxon>
    </lineage>
</organism>
<gene>
    <name evidence="2" type="ORF">IPV26_05185</name>
</gene>
<dbReference type="SUPFAM" id="SSF55729">
    <property type="entry name" value="Acyl-CoA N-acyltransferases (Nat)"/>
    <property type="match status" value="1"/>
</dbReference>
<evidence type="ECO:0000313" key="3">
    <source>
        <dbReference type="Proteomes" id="UP000718278"/>
    </source>
</evidence>
<dbReference type="InterPro" id="IPR016181">
    <property type="entry name" value="Acyl_CoA_acyltransferase"/>
</dbReference>
<evidence type="ECO:0000313" key="2">
    <source>
        <dbReference type="EMBL" id="MBO1039059.1"/>
    </source>
</evidence>
<dbReference type="Proteomes" id="UP000718278">
    <property type="component" value="Unassembled WGS sequence"/>
</dbReference>
<dbReference type="EMBL" id="JADIJS010000001">
    <property type="protein sequence ID" value="MBO1039059.1"/>
    <property type="molecule type" value="Genomic_DNA"/>
</dbReference>
<dbReference type="CDD" id="cd04301">
    <property type="entry name" value="NAT_SF"/>
    <property type="match status" value="1"/>
</dbReference>
<dbReference type="PROSITE" id="PS51186">
    <property type="entry name" value="GNAT"/>
    <property type="match status" value="1"/>
</dbReference>
<reference evidence="2 3" key="1">
    <citation type="submission" date="2020-10" db="EMBL/GenBank/DDBJ databases">
        <title>Genomic characterization of underground lake bacteria from Wind Cave National Park: Insight into the archetypical LuxI/LuxR and identification of LuxR solos.</title>
        <authorList>
            <person name="Wengert P.C."/>
            <person name="Savka M.A."/>
        </authorList>
    </citation>
    <scope>NUCLEOTIDE SEQUENCE [LARGE SCALE GENOMIC DNA]</scope>
    <source>
        <strain evidence="2 3">SD316</strain>
    </source>
</reference>
<protein>
    <submittedName>
        <fullName evidence="2">GNAT family N-acetyltransferase</fullName>
    </submittedName>
</protein>
<dbReference type="InterPro" id="IPR000182">
    <property type="entry name" value="GNAT_dom"/>
</dbReference>
<accession>A0ABS3JWL1</accession>
<evidence type="ECO:0000259" key="1">
    <source>
        <dbReference type="PROSITE" id="PS51186"/>
    </source>
</evidence>
<dbReference type="Pfam" id="PF13673">
    <property type="entry name" value="Acetyltransf_10"/>
    <property type="match status" value="1"/>
</dbReference>
<feature type="domain" description="N-acetyltransferase" evidence="1">
    <location>
        <begin position="1"/>
        <end position="155"/>
    </location>
</feature>
<comment type="caution">
    <text evidence="2">The sequence shown here is derived from an EMBL/GenBank/DDBJ whole genome shotgun (WGS) entry which is preliminary data.</text>
</comment>
<proteinExistence type="predicted"/>
<sequence>MKIRQAIPEDSFKVCEVLRRSITELCVDDHGGRDEILLPWLANKTPENFHQWIIAPSQLTVVAEISHDIAGVGQASVEGKILLNYVSPDFRFRGVSKSIMLTLEEGIRSNGCSVVELASTGTALSFYEGLGYVAVGSPQMGHAGRLSYPMQKYLQA</sequence>
<dbReference type="Gene3D" id="3.40.630.30">
    <property type="match status" value="1"/>
</dbReference>